<evidence type="ECO:0000256" key="1">
    <source>
        <dbReference type="ARBA" id="ARBA00004245"/>
    </source>
</evidence>
<dbReference type="PROSITE" id="PS50067">
    <property type="entry name" value="KINESIN_MOTOR_2"/>
    <property type="match status" value="1"/>
</dbReference>
<name>A0ABV0ZH78_9TELE</name>
<dbReference type="SMART" id="SM00129">
    <property type="entry name" value="KISc"/>
    <property type="match status" value="1"/>
</dbReference>
<dbReference type="SUPFAM" id="SSF52540">
    <property type="entry name" value="P-loop containing nucleoside triphosphate hydrolases"/>
    <property type="match status" value="1"/>
</dbReference>
<evidence type="ECO:0000256" key="5">
    <source>
        <dbReference type="PROSITE-ProRule" id="PRU00283"/>
    </source>
</evidence>
<keyword evidence="8" id="KW-1185">Reference proteome</keyword>
<feature type="domain" description="Kinesin motor" evidence="6">
    <location>
        <begin position="1"/>
        <end position="181"/>
    </location>
</feature>
<keyword evidence="3" id="KW-0067">ATP-binding</keyword>
<evidence type="ECO:0000256" key="4">
    <source>
        <dbReference type="ARBA" id="ARBA00023212"/>
    </source>
</evidence>
<dbReference type="PANTHER" id="PTHR21608">
    <property type="entry name" value="KINESIN-LIKE PROTEIN CG14535"/>
    <property type="match status" value="1"/>
</dbReference>
<gene>
    <name evidence="7" type="primary">KIF26B_4</name>
    <name evidence="7" type="ORF">AMECASPLE_032369</name>
</gene>
<dbReference type="InterPro" id="IPR036961">
    <property type="entry name" value="Kinesin_motor_dom_sf"/>
</dbReference>
<dbReference type="InterPro" id="IPR027417">
    <property type="entry name" value="P-loop_NTPase"/>
</dbReference>
<comment type="caution">
    <text evidence="5">Lacks conserved residue(s) required for the propagation of feature annotation.</text>
</comment>
<evidence type="ECO:0000259" key="6">
    <source>
        <dbReference type="PROSITE" id="PS50067"/>
    </source>
</evidence>
<evidence type="ECO:0000256" key="3">
    <source>
        <dbReference type="ARBA" id="ARBA00022840"/>
    </source>
</evidence>
<dbReference type="EMBL" id="JAHRIP010060619">
    <property type="protein sequence ID" value="MEQ2304940.1"/>
    <property type="molecule type" value="Genomic_DNA"/>
</dbReference>
<dbReference type="PRINTS" id="PR00380">
    <property type="entry name" value="KINESINHEAVY"/>
</dbReference>
<keyword evidence="2" id="KW-0547">Nucleotide-binding</keyword>
<keyword evidence="4" id="KW-0206">Cytoskeleton</keyword>
<dbReference type="PANTHER" id="PTHR21608:SF5">
    <property type="entry name" value="KINESIN FAMILY MEMBER 26AA"/>
    <property type="match status" value="1"/>
</dbReference>
<dbReference type="InterPro" id="IPR001752">
    <property type="entry name" value="Kinesin_motor_dom"/>
</dbReference>
<sequence length="205" mass="22914">ESDLVLFASRHSHFFPSDQLQNQTELRATSAERAAFFLDAALAERMSSRTPNDQDARRNSHFLFTLHLYQERADKSNKAAVSGRSRLHLLDLGSCEMDISRTREGGGGQCLSLSALGNVILALSNGAKHVPYRDSKLTMLLSESLGNINCRTTMIAHISDSPANYMETLTTLQLASRIHRMRKKKSKVPHLLFNCFSASFKENKT</sequence>
<dbReference type="Proteomes" id="UP001469553">
    <property type="component" value="Unassembled WGS sequence"/>
</dbReference>
<reference evidence="7 8" key="1">
    <citation type="submission" date="2021-06" db="EMBL/GenBank/DDBJ databases">
        <authorList>
            <person name="Palmer J.M."/>
        </authorList>
    </citation>
    <scope>NUCLEOTIDE SEQUENCE [LARGE SCALE GENOMIC DNA]</scope>
    <source>
        <strain evidence="7 8">AS_MEX2019</strain>
        <tissue evidence="7">Muscle</tissue>
    </source>
</reference>
<dbReference type="InterPro" id="IPR027640">
    <property type="entry name" value="Kinesin-like_fam"/>
</dbReference>
<feature type="non-terminal residue" evidence="7">
    <location>
        <position position="1"/>
    </location>
</feature>
<dbReference type="Gene3D" id="3.40.850.10">
    <property type="entry name" value="Kinesin motor domain"/>
    <property type="match status" value="1"/>
</dbReference>
<comment type="caution">
    <text evidence="7">The sequence shown here is derived from an EMBL/GenBank/DDBJ whole genome shotgun (WGS) entry which is preliminary data.</text>
</comment>
<protein>
    <submittedName>
        <fullName evidence="7">Kinesin-like protein kif26b</fullName>
    </submittedName>
</protein>
<evidence type="ECO:0000313" key="7">
    <source>
        <dbReference type="EMBL" id="MEQ2304940.1"/>
    </source>
</evidence>
<comment type="similarity">
    <text evidence="5">Belongs to the TRAFAC class myosin-kinesin ATPase superfamily. Kinesin family.</text>
</comment>
<dbReference type="Pfam" id="PF00225">
    <property type="entry name" value="Kinesin"/>
    <property type="match status" value="1"/>
</dbReference>
<accession>A0ABV0ZH78</accession>
<evidence type="ECO:0000256" key="2">
    <source>
        <dbReference type="ARBA" id="ARBA00022741"/>
    </source>
</evidence>
<evidence type="ECO:0000313" key="8">
    <source>
        <dbReference type="Proteomes" id="UP001469553"/>
    </source>
</evidence>
<keyword evidence="4" id="KW-0963">Cytoplasm</keyword>
<proteinExistence type="inferred from homology"/>
<comment type="subcellular location">
    <subcellularLocation>
        <location evidence="1">Cytoplasm</location>
        <location evidence="1">Cytoskeleton</location>
    </subcellularLocation>
</comment>
<organism evidence="7 8">
    <name type="scientific">Ameca splendens</name>
    <dbReference type="NCBI Taxonomy" id="208324"/>
    <lineage>
        <taxon>Eukaryota</taxon>
        <taxon>Metazoa</taxon>
        <taxon>Chordata</taxon>
        <taxon>Craniata</taxon>
        <taxon>Vertebrata</taxon>
        <taxon>Euteleostomi</taxon>
        <taxon>Actinopterygii</taxon>
        <taxon>Neopterygii</taxon>
        <taxon>Teleostei</taxon>
        <taxon>Neoteleostei</taxon>
        <taxon>Acanthomorphata</taxon>
        <taxon>Ovalentaria</taxon>
        <taxon>Atherinomorphae</taxon>
        <taxon>Cyprinodontiformes</taxon>
        <taxon>Goodeidae</taxon>
        <taxon>Ameca</taxon>
    </lineage>
</organism>